<keyword evidence="3" id="KW-1185">Reference proteome</keyword>
<evidence type="ECO:0000313" key="2">
    <source>
        <dbReference type="EMBL" id="CAB3978765.1"/>
    </source>
</evidence>
<organism evidence="2 3">
    <name type="scientific">Paramuricea clavata</name>
    <name type="common">Red gorgonian</name>
    <name type="synonym">Violescent sea-whip</name>
    <dbReference type="NCBI Taxonomy" id="317549"/>
    <lineage>
        <taxon>Eukaryota</taxon>
        <taxon>Metazoa</taxon>
        <taxon>Cnidaria</taxon>
        <taxon>Anthozoa</taxon>
        <taxon>Octocorallia</taxon>
        <taxon>Malacalcyonacea</taxon>
        <taxon>Plexauridae</taxon>
        <taxon>Paramuricea</taxon>
    </lineage>
</organism>
<dbReference type="EMBL" id="CACRXK020000140">
    <property type="protein sequence ID" value="CAB3978765.1"/>
    <property type="molecule type" value="Genomic_DNA"/>
</dbReference>
<reference evidence="2" key="1">
    <citation type="submission" date="2020-04" db="EMBL/GenBank/DDBJ databases">
        <authorList>
            <person name="Alioto T."/>
            <person name="Alioto T."/>
            <person name="Gomez Garrido J."/>
        </authorList>
    </citation>
    <scope>NUCLEOTIDE SEQUENCE</scope>
    <source>
        <strain evidence="2">A484AB</strain>
    </source>
</reference>
<evidence type="ECO:0000313" key="3">
    <source>
        <dbReference type="Proteomes" id="UP001152795"/>
    </source>
</evidence>
<feature type="region of interest" description="Disordered" evidence="1">
    <location>
        <begin position="17"/>
        <end position="43"/>
    </location>
</feature>
<gene>
    <name evidence="2" type="ORF">PACLA_8A053934</name>
</gene>
<feature type="compositionally biased region" description="Low complexity" evidence="1">
    <location>
        <begin position="66"/>
        <end position="84"/>
    </location>
</feature>
<evidence type="ECO:0000256" key="1">
    <source>
        <dbReference type="SAM" id="MobiDB-lite"/>
    </source>
</evidence>
<dbReference type="AlphaFoldDB" id="A0A6S7FGY2"/>
<accession>A0A6S7FGY2</accession>
<sequence length="519" mass="58041">MADQLLNNLITAVNNLRDNADGNNTNPSASQRQQQAATNSETTSQALHRLYPSINQLAVPNPGHMSSYSSGTSTQQGQQAGRSSLNDLTRFNPRANYRPNKRINLIRHNKRQKCENSRSSKSTFKDVILLPSPSNNIVPLGKVREKLYTEGFAKSAEEILDDMSKQTIREKFSTIFQSRLDGLPEPKFDFVRAIGNKIIPVSSAGPFNGKLLEYLARQGAIYIRAQADVEGNWRRWFKELTEENQIKVSTSDESEDAQHADLCADEVSGTPATRHRYVDLLGDDDMNQIFENFGNADEIVEDDGNPPSMDADASNVKAKLSAVLTDLKENMSNTENRLHIRCKKLWDDLLDARKSSKWFKPDGVLRIVFIGEPAVDGGALKENFLLGDIGVSFLLLKINQSVLMEDEVLSVLGSIGYRGIPSRDKLSSKHKLIKSIYIKSSHLGTKIPEAFGVSRRTKCEITKVLTKIGKYGIEYVQSTHFKIIRSEFQRPFVETNCVESRVICDAHLLGVRGVVIRKL</sequence>
<comment type="caution">
    <text evidence="2">The sequence shown here is derived from an EMBL/GenBank/DDBJ whole genome shotgun (WGS) entry which is preliminary data.</text>
</comment>
<protein>
    <submittedName>
        <fullName evidence="2">Uncharacterized protein</fullName>
    </submittedName>
</protein>
<proteinExistence type="predicted"/>
<name>A0A6S7FGY2_PARCT</name>
<dbReference type="Proteomes" id="UP001152795">
    <property type="component" value="Unassembled WGS sequence"/>
</dbReference>
<feature type="region of interest" description="Disordered" evidence="1">
    <location>
        <begin position="56"/>
        <end position="99"/>
    </location>
</feature>